<keyword evidence="1" id="KW-0812">Transmembrane</keyword>
<sequence length="90" mass="8798">MIIGTCVAVAGLTVLAVARWDQANQVAAVVSALAAVAALGVAVWSALPSSAGAVRVSKTGTATAQGAGSGKQRVHWFPVDEWTGGGGPLG</sequence>
<keyword evidence="1" id="KW-1133">Transmembrane helix</keyword>
<evidence type="ECO:0000256" key="1">
    <source>
        <dbReference type="SAM" id="Phobius"/>
    </source>
</evidence>
<keyword evidence="1" id="KW-0472">Membrane</keyword>
<comment type="caution">
    <text evidence="2">The sequence shown here is derived from an EMBL/GenBank/DDBJ whole genome shotgun (WGS) entry which is preliminary data.</text>
</comment>
<proteinExistence type="predicted"/>
<reference evidence="2 3" key="1">
    <citation type="submission" date="2018-01" db="EMBL/GenBank/DDBJ databases">
        <title>Draft genome sequence of Salinispora sp. 13K206.</title>
        <authorList>
            <person name="Sahin N."/>
            <person name="Saygin H."/>
            <person name="Ay H."/>
        </authorList>
    </citation>
    <scope>NUCLEOTIDE SEQUENCE [LARGE SCALE GENOMIC DNA]</scope>
    <source>
        <strain evidence="2 3">13K206</strain>
    </source>
</reference>
<evidence type="ECO:0000313" key="2">
    <source>
        <dbReference type="EMBL" id="PZG01742.1"/>
    </source>
</evidence>
<gene>
    <name evidence="2" type="ORF">C1I99_05725</name>
</gene>
<dbReference type="EMBL" id="POUB01000021">
    <property type="protein sequence ID" value="PZG01742.1"/>
    <property type="molecule type" value="Genomic_DNA"/>
</dbReference>
<accession>A0A2W2CQC3</accession>
<dbReference type="Proteomes" id="UP000248749">
    <property type="component" value="Unassembled WGS sequence"/>
</dbReference>
<name>A0A2W2CQC3_9ACTN</name>
<keyword evidence="3" id="KW-1185">Reference proteome</keyword>
<evidence type="ECO:0000313" key="3">
    <source>
        <dbReference type="Proteomes" id="UP000248749"/>
    </source>
</evidence>
<organism evidence="2 3">
    <name type="scientific">Micromonospora deserti</name>
    <dbReference type="NCBI Taxonomy" id="2070366"/>
    <lineage>
        <taxon>Bacteria</taxon>
        <taxon>Bacillati</taxon>
        <taxon>Actinomycetota</taxon>
        <taxon>Actinomycetes</taxon>
        <taxon>Micromonosporales</taxon>
        <taxon>Micromonosporaceae</taxon>
        <taxon>Micromonospora</taxon>
    </lineage>
</organism>
<protein>
    <submittedName>
        <fullName evidence="2">Uncharacterized protein</fullName>
    </submittedName>
</protein>
<dbReference type="AlphaFoldDB" id="A0A2W2CQC3"/>
<feature type="transmembrane region" description="Helical" evidence="1">
    <location>
        <begin position="26"/>
        <end position="47"/>
    </location>
</feature>